<dbReference type="GO" id="GO:0005524">
    <property type="term" value="F:ATP binding"/>
    <property type="evidence" value="ECO:0007669"/>
    <property type="project" value="UniProtKB-UniRule"/>
</dbReference>
<evidence type="ECO:0000313" key="8">
    <source>
        <dbReference type="Proteomes" id="UP000887565"/>
    </source>
</evidence>
<dbReference type="SUPFAM" id="SSF52440">
    <property type="entry name" value="PreATP-grasp domain"/>
    <property type="match status" value="1"/>
</dbReference>
<keyword evidence="5" id="KW-0547">Nucleotide-binding</keyword>
<dbReference type="Proteomes" id="UP000887565">
    <property type="component" value="Unplaced"/>
</dbReference>
<feature type="compositionally biased region" description="Polar residues" evidence="6">
    <location>
        <begin position="570"/>
        <end position="590"/>
    </location>
</feature>
<name>A0A915JVK7_ROMCU</name>
<dbReference type="InterPro" id="IPR020897">
    <property type="entry name" value="Synapsin_pre-ATP-grasp_dom"/>
</dbReference>
<comment type="subcellular location">
    <subcellularLocation>
        <location evidence="4">Synapse</location>
    </subcellularLocation>
</comment>
<keyword evidence="8" id="KW-1185">Reference proteome</keyword>
<dbReference type="GO" id="GO:0030672">
    <property type="term" value="C:synaptic vesicle membrane"/>
    <property type="evidence" value="ECO:0007669"/>
    <property type="project" value="TreeGrafter"/>
</dbReference>
<reference evidence="9" key="1">
    <citation type="submission" date="2022-11" db="UniProtKB">
        <authorList>
            <consortium name="WormBaseParasite"/>
        </authorList>
    </citation>
    <scope>IDENTIFICATION</scope>
</reference>
<feature type="compositionally biased region" description="Pro residues" evidence="6">
    <location>
        <begin position="548"/>
        <end position="568"/>
    </location>
</feature>
<accession>A0A915JVK7</accession>
<feature type="region of interest" description="Disordered" evidence="6">
    <location>
        <begin position="506"/>
        <end position="597"/>
    </location>
</feature>
<feature type="compositionally biased region" description="Low complexity" evidence="6">
    <location>
        <begin position="513"/>
        <end position="531"/>
    </location>
</feature>
<evidence type="ECO:0000313" key="9">
    <source>
        <dbReference type="WBParaSite" id="nRc.2.0.1.t30435-RA"/>
    </source>
</evidence>
<evidence type="ECO:0000256" key="3">
    <source>
        <dbReference type="ARBA" id="ARBA00023018"/>
    </source>
</evidence>
<keyword evidence="5" id="KW-0067">ATP-binding</keyword>
<dbReference type="WBParaSite" id="nRc.2.0.1.t30435-RA">
    <property type="protein sequence ID" value="nRc.2.0.1.t30435-RA"/>
    <property type="gene ID" value="nRc.2.0.1.g30435"/>
</dbReference>
<comment type="similarity">
    <text evidence="1">Belongs to the synapsin family.</text>
</comment>
<evidence type="ECO:0000256" key="4">
    <source>
        <dbReference type="ARBA" id="ARBA00034103"/>
    </source>
</evidence>
<evidence type="ECO:0000256" key="6">
    <source>
        <dbReference type="SAM" id="MobiDB-lite"/>
    </source>
</evidence>
<keyword evidence="3" id="KW-0770">Synapse</keyword>
<keyword evidence="2" id="KW-0597">Phosphoprotein</keyword>
<dbReference type="InterPro" id="IPR011761">
    <property type="entry name" value="ATP-grasp"/>
</dbReference>
<dbReference type="PANTHER" id="PTHR10841:SF17">
    <property type="entry name" value="SYNAPSIN"/>
    <property type="match status" value="1"/>
</dbReference>
<evidence type="ECO:0000256" key="5">
    <source>
        <dbReference type="PROSITE-ProRule" id="PRU00409"/>
    </source>
</evidence>
<dbReference type="Gene3D" id="3.30.470.20">
    <property type="entry name" value="ATP-grasp fold, B domain"/>
    <property type="match status" value="1"/>
</dbReference>
<protein>
    <submittedName>
        <fullName evidence="9">ATP-grasp domain-containing protein</fullName>
    </submittedName>
</protein>
<dbReference type="InterPro" id="IPR001359">
    <property type="entry name" value="Synapsin"/>
</dbReference>
<dbReference type="SUPFAM" id="SSF56059">
    <property type="entry name" value="Glutathione synthetase ATP-binding domain-like"/>
    <property type="match status" value="1"/>
</dbReference>
<dbReference type="Gene3D" id="3.30.1490.20">
    <property type="entry name" value="ATP-grasp fold, A domain"/>
    <property type="match status" value="1"/>
</dbReference>
<dbReference type="InterPro" id="IPR016185">
    <property type="entry name" value="PreATP-grasp_dom_sf"/>
</dbReference>
<dbReference type="FunFam" id="3.30.470.20:FF:000059">
    <property type="entry name" value="Synapsin-3"/>
    <property type="match status" value="1"/>
</dbReference>
<dbReference type="AlphaFoldDB" id="A0A915JVK7"/>
<feature type="domain" description="ATP-grasp" evidence="7">
    <location>
        <begin position="293"/>
        <end position="476"/>
    </location>
</feature>
<evidence type="ECO:0000256" key="2">
    <source>
        <dbReference type="ARBA" id="ARBA00022553"/>
    </source>
</evidence>
<proteinExistence type="inferred from homology"/>
<evidence type="ECO:0000256" key="1">
    <source>
        <dbReference type="ARBA" id="ARBA00008243"/>
    </source>
</evidence>
<feature type="region of interest" description="Disordered" evidence="6">
    <location>
        <begin position="36"/>
        <end position="130"/>
    </location>
</feature>
<dbReference type="GO" id="GO:0007269">
    <property type="term" value="P:neurotransmitter secretion"/>
    <property type="evidence" value="ECO:0007669"/>
    <property type="project" value="InterPro"/>
</dbReference>
<dbReference type="Gene3D" id="3.40.50.20">
    <property type="match status" value="1"/>
</dbReference>
<dbReference type="PROSITE" id="PS50975">
    <property type="entry name" value="ATP_GRASP"/>
    <property type="match status" value="1"/>
</dbReference>
<feature type="compositionally biased region" description="Low complexity" evidence="6">
    <location>
        <begin position="54"/>
        <end position="74"/>
    </location>
</feature>
<dbReference type="PRINTS" id="PR01368">
    <property type="entry name" value="SYNAPSIN"/>
</dbReference>
<dbReference type="GO" id="GO:0046872">
    <property type="term" value="F:metal ion binding"/>
    <property type="evidence" value="ECO:0007669"/>
    <property type="project" value="InterPro"/>
</dbReference>
<evidence type="ECO:0000259" key="7">
    <source>
        <dbReference type="PROSITE" id="PS50975"/>
    </source>
</evidence>
<sequence>MLGSSNGVGGPAGFSSFRDSLTQGVSFLKRRFSSDDLANQESNPDFAPPQNVAHLHNNNHYQQQQSAAVGQQQQRPGAPAKARQQSLTGGPNRPQSTTPNQPPPSRQDFNLQGLGQPAKNTTISAPTSPAKSQGAAAVVQGLTRNILQAASSQSQKIAGNISSSMITSSSSTNYNRDRCKCLLIVDDSHVDWLKYFKNRKVLGDWDLRVEQTDFRHISVISSATDGCLVYVEGGKIFKPDFTFVRQSARNCEDDFRNIIVGLLYGGVPGLNSMQSIFNFADKPWVFAHLLMLYRRLGPEKFPLIDQVYTVGRDKISIAASFKANFPLIVKSGHAHAGVGKIKVNNPIDLSDVESLLALHTEYATVESYVDAKYDIHVQKIGPHYKAFMRKGISNSWKSSRGSAMLEQVAVTEKYRFWVDEVSQLFGGMDVCSVAALVAKDGREIIYEVNDCTFPFLGETQEEDRRAVAELVLQKMNHILGIKMALQQKEGSGPAALQNFIKHESPISQTVGGPRQPVHQPTVPQPQLQPNQAAMVPEQVQSPPANVASPPPPPPGGPPPPRPRPPPPGRQGSTTSQGSAAGTAVNQSLQHQVKEQVDDTMSNLKKTFAGIFGDM</sequence>
<dbReference type="OMA" id="YIANSEN"/>
<dbReference type="Pfam" id="PF02078">
    <property type="entry name" value="Synapsin"/>
    <property type="match status" value="1"/>
</dbReference>
<dbReference type="InterPro" id="IPR020898">
    <property type="entry name" value="Synapsin_ATP-bd_dom"/>
</dbReference>
<dbReference type="PANTHER" id="PTHR10841">
    <property type="entry name" value="SYNAPSIN"/>
    <property type="match status" value="1"/>
</dbReference>
<dbReference type="Pfam" id="PF02750">
    <property type="entry name" value="Synapsin_C"/>
    <property type="match status" value="1"/>
</dbReference>
<feature type="compositionally biased region" description="Polar residues" evidence="6">
    <location>
        <begin position="118"/>
        <end position="130"/>
    </location>
</feature>
<dbReference type="InterPro" id="IPR013815">
    <property type="entry name" value="ATP_grasp_subdomain_1"/>
</dbReference>
<organism evidence="8 9">
    <name type="scientific">Romanomermis culicivorax</name>
    <name type="common">Nematode worm</name>
    <dbReference type="NCBI Taxonomy" id="13658"/>
    <lineage>
        <taxon>Eukaryota</taxon>
        <taxon>Metazoa</taxon>
        <taxon>Ecdysozoa</taxon>
        <taxon>Nematoda</taxon>
        <taxon>Enoplea</taxon>
        <taxon>Dorylaimia</taxon>
        <taxon>Mermithida</taxon>
        <taxon>Mermithoidea</taxon>
        <taxon>Mermithidae</taxon>
        <taxon>Romanomermis</taxon>
    </lineage>
</organism>